<protein>
    <submittedName>
        <fullName evidence="2">Uncharacterized protein</fullName>
    </submittedName>
</protein>
<evidence type="ECO:0000313" key="3">
    <source>
        <dbReference type="Proteomes" id="UP001500416"/>
    </source>
</evidence>
<feature type="region of interest" description="Disordered" evidence="1">
    <location>
        <begin position="1"/>
        <end position="26"/>
    </location>
</feature>
<evidence type="ECO:0000313" key="2">
    <source>
        <dbReference type="EMBL" id="GAA0245886.1"/>
    </source>
</evidence>
<accession>A0ABP3E136</accession>
<sequence length="91" mass="9748">MRSDLPPRGRRAKIRPGFSGDFEVRPTGDAPAGHRFPVLCGLTAPGTHVHKCDRRTWCGERGTGSSRKPGGTAPDERAVRDAVAQALDAVE</sequence>
<keyword evidence="3" id="KW-1185">Reference proteome</keyword>
<feature type="region of interest" description="Disordered" evidence="1">
    <location>
        <begin position="58"/>
        <end position="78"/>
    </location>
</feature>
<dbReference type="EMBL" id="BAAABU010000014">
    <property type="protein sequence ID" value="GAA0245886.1"/>
    <property type="molecule type" value="Genomic_DNA"/>
</dbReference>
<reference evidence="3" key="1">
    <citation type="journal article" date="2019" name="Int. J. Syst. Evol. Microbiol.">
        <title>The Global Catalogue of Microorganisms (GCM) 10K type strain sequencing project: providing services to taxonomists for standard genome sequencing and annotation.</title>
        <authorList>
            <consortium name="The Broad Institute Genomics Platform"/>
            <consortium name="The Broad Institute Genome Sequencing Center for Infectious Disease"/>
            <person name="Wu L."/>
            <person name="Ma J."/>
        </authorList>
    </citation>
    <scope>NUCLEOTIDE SEQUENCE [LARGE SCALE GENOMIC DNA]</scope>
    <source>
        <strain evidence="3">JCM 3380</strain>
    </source>
</reference>
<evidence type="ECO:0000256" key="1">
    <source>
        <dbReference type="SAM" id="MobiDB-lite"/>
    </source>
</evidence>
<comment type="caution">
    <text evidence="2">The sequence shown here is derived from an EMBL/GenBank/DDBJ whole genome shotgun (WGS) entry which is preliminary data.</text>
</comment>
<dbReference type="Proteomes" id="UP001500416">
    <property type="component" value="Unassembled WGS sequence"/>
</dbReference>
<organism evidence="2 3">
    <name type="scientific">Saccharothrix mutabilis subsp. mutabilis</name>
    <dbReference type="NCBI Taxonomy" id="66855"/>
    <lineage>
        <taxon>Bacteria</taxon>
        <taxon>Bacillati</taxon>
        <taxon>Actinomycetota</taxon>
        <taxon>Actinomycetes</taxon>
        <taxon>Pseudonocardiales</taxon>
        <taxon>Pseudonocardiaceae</taxon>
        <taxon>Saccharothrix</taxon>
    </lineage>
</organism>
<gene>
    <name evidence="2" type="ORF">GCM10010492_51660</name>
</gene>
<proteinExistence type="predicted"/>
<name>A0ABP3E136_9PSEU</name>